<comment type="function">
    <text evidence="3">Poorly processive, error-prone DNA polymerase involved in untargeted mutagenesis. Copies undamaged DNA at stalled replication forks, which arise in vivo from mismatched or misaligned primer ends. These misaligned primers can be extended by PolIV. Exhibits no 3'-5' exonuclease (proofreading) activity. May be involved in translesional synthesis, in conjunction with the beta clamp from PolIII.</text>
</comment>
<comment type="similarity">
    <text evidence="1">Belongs to the DNA polymerase type-Y family.</text>
</comment>
<dbReference type="InterPro" id="IPR043502">
    <property type="entry name" value="DNA/RNA_pol_sf"/>
</dbReference>
<reference evidence="6" key="1">
    <citation type="submission" date="2016-09" db="EMBL/GenBank/DDBJ databases">
        <authorList>
            <person name="Strepis N."/>
        </authorList>
    </citation>
    <scope>NUCLEOTIDE SEQUENCE [LARGE SCALE GENOMIC DNA]</scope>
</reference>
<sequence>MTSLTPAASVFPPAPESRGLRLVAVWTPDWPVVALTLESRERPDVPDPALVPVAVVGGRGVIAASAPARAAGVARGMRLRVARSLCPELVVLPPQPEREARTYETVMEALTEFLADPLVARPGLALSAARGPARWAGGEEPLAAALVEAVATGPGVECQIGIADSLLGVVLAARHGVIVPPGSTPEFLTPWPLPSLLHALAAERDRRQARELLEDFDRLGLRRLGDLAALPRRDVAARFGPAGERLHRLASGDWETLPRAARPAADVVAETPLDPPIARADTAAWAARSLAEQLSQRLVALGLSAGRLRVEAECEDGAELGRSWLLGTTPAPADLTDRVRWQLEGWLAGRSGRPPAAPLTRLRLVALELTPAGAAQAGLWTRPGEQVERRAHRAAGRVESLLGAGGVCVPVLRPGRDPRSRTALVGWGETSVGGANNIRETGPGSAAAETAPWAGALPAPSPTMVPPAPLPARLLDDGGHDVGVDAQGQLVAAPARVDLDRARGDAAPAAWDGWGEPLEYWRGERRVVSWAGPWPVDEHWWRPGGASRRAYLQVVTDVGPPLLLARAGRWWVDGVYS</sequence>
<proteinExistence type="inferred from homology"/>
<dbReference type="InterPro" id="IPR001126">
    <property type="entry name" value="UmuC"/>
</dbReference>
<dbReference type="InterPro" id="IPR043128">
    <property type="entry name" value="Rev_trsase/Diguanyl_cyclase"/>
</dbReference>
<accession>A0A1M4S262</accession>
<dbReference type="OrthoDB" id="5244088at2"/>
<evidence type="ECO:0000256" key="2">
    <source>
        <dbReference type="ARBA" id="ARBA00022763"/>
    </source>
</evidence>
<dbReference type="GO" id="GO:0006281">
    <property type="term" value="P:DNA repair"/>
    <property type="evidence" value="ECO:0007669"/>
    <property type="project" value="InterPro"/>
</dbReference>
<dbReference type="AlphaFoldDB" id="A0A1M4S262"/>
<keyword evidence="6" id="KW-1185">Reference proteome</keyword>
<dbReference type="RefSeq" id="WP_073332560.1">
    <property type="nucleotide sequence ID" value="NZ_FQTT01000013.1"/>
</dbReference>
<dbReference type="Gene3D" id="3.40.1170.60">
    <property type="match status" value="1"/>
</dbReference>
<name>A0A1M4S262_9ACTO</name>
<dbReference type="Proteomes" id="UP000184291">
    <property type="component" value="Unassembled WGS sequence"/>
</dbReference>
<evidence type="ECO:0000313" key="5">
    <source>
        <dbReference type="EMBL" id="SHE26278.1"/>
    </source>
</evidence>
<dbReference type="PROSITE" id="PS50173">
    <property type="entry name" value="UMUC"/>
    <property type="match status" value="1"/>
</dbReference>
<dbReference type="PANTHER" id="PTHR35369">
    <property type="entry name" value="BLR3025 PROTEIN-RELATED"/>
    <property type="match status" value="1"/>
</dbReference>
<evidence type="ECO:0000313" key="6">
    <source>
        <dbReference type="Proteomes" id="UP000184291"/>
    </source>
</evidence>
<protein>
    <recommendedName>
        <fullName evidence="4">UmuC domain-containing protein</fullName>
    </recommendedName>
</protein>
<gene>
    <name evidence="5" type="ORF">ACGLYG10_2528</name>
</gene>
<keyword evidence="2" id="KW-0227">DNA damage</keyword>
<dbReference type="CDD" id="cd03468">
    <property type="entry name" value="PolY_like"/>
    <property type="match status" value="1"/>
</dbReference>
<dbReference type="Gene3D" id="3.30.70.270">
    <property type="match status" value="1"/>
</dbReference>
<dbReference type="Pfam" id="PF00817">
    <property type="entry name" value="IMS"/>
    <property type="match status" value="1"/>
</dbReference>
<dbReference type="STRING" id="1892869.ACGLYG10_2528"/>
<evidence type="ECO:0000259" key="4">
    <source>
        <dbReference type="PROSITE" id="PS50173"/>
    </source>
</evidence>
<feature type="domain" description="UmuC" evidence="4">
    <location>
        <begin position="25"/>
        <end position="119"/>
    </location>
</feature>
<organism evidence="5 6">
    <name type="scientific">Actinomyces glycerinitolerans</name>
    <dbReference type="NCBI Taxonomy" id="1892869"/>
    <lineage>
        <taxon>Bacteria</taxon>
        <taxon>Bacillati</taxon>
        <taxon>Actinomycetota</taxon>
        <taxon>Actinomycetes</taxon>
        <taxon>Actinomycetales</taxon>
        <taxon>Actinomycetaceae</taxon>
        <taxon>Actinomyces</taxon>
    </lineage>
</organism>
<dbReference type="SUPFAM" id="SSF56672">
    <property type="entry name" value="DNA/RNA polymerases"/>
    <property type="match status" value="1"/>
</dbReference>
<evidence type="ECO:0000256" key="3">
    <source>
        <dbReference type="ARBA" id="ARBA00025589"/>
    </source>
</evidence>
<dbReference type="InterPro" id="IPR050356">
    <property type="entry name" value="SulA_CellDiv_inhibitor"/>
</dbReference>
<dbReference type="EMBL" id="FQTT01000013">
    <property type="protein sequence ID" value="SHE26278.1"/>
    <property type="molecule type" value="Genomic_DNA"/>
</dbReference>
<dbReference type="PANTHER" id="PTHR35369:SF2">
    <property type="entry name" value="BLR3025 PROTEIN"/>
    <property type="match status" value="1"/>
</dbReference>
<evidence type="ECO:0000256" key="1">
    <source>
        <dbReference type="ARBA" id="ARBA00010945"/>
    </source>
</evidence>